<dbReference type="SUPFAM" id="SSF50156">
    <property type="entry name" value="PDZ domain-like"/>
    <property type="match status" value="1"/>
</dbReference>
<proteinExistence type="predicted"/>
<sequence>MKTKTLLAAVAAALALATSAGAQNAPPALNVTLAPHQSDGAVDKVGVTLKLQAPGAQPGEPFLRLPMVFASVETQRYEAAQIEVTDAKGAVPLVQKDDPVDQANFMYFRRWQVARPTQGDVTVRYTANAAAFRPKLGSGPPFDLRPEAGGLNGAGVTFLALPDNSRPYSLSLDWDLAAMPAGSRGAQSLGEGQLKLVGPVDLLAHTFYMAGPMNSYPEASSGQPFAIYWLGTPPFDVPAVASWTEKARTAIATFFGEPNKPYRVFFRHNPYPGTGGAGLINSFMSGFGDDPPPTVDGMRHHLAHEIVHNWPGSLNGPNGVVSWYGEGLAEFYSATIPWRSGLISTDDFLAQINERAQSYYGNPVRTAPASEIAAKFWSDTRVRKLPYDRGAFYMAMVDAQVRDKSGGKRRLDDLVKAMIARREAGQSHDTEAWLDMVAAELGPQARDEHAAMMAGALLVPASDAYGPCFKREAASFRAFELGFDSASLTASPRIVQGLVAGSQAAIAGVRDGDEVTEAVVLDAVQAKADQTITLKIRRDGKDLTITYLPRGQAQDGYRWARTQVPDSQCAI</sequence>
<feature type="chain" id="PRO_5032773162" evidence="1">
    <location>
        <begin position="23"/>
        <end position="571"/>
    </location>
</feature>
<dbReference type="GO" id="GO:0006508">
    <property type="term" value="P:proteolysis"/>
    <property type="evidence" value="ECO:0007669"/>
    <property type="project" value="UniProtKB-KW"/>
</dbReference>
<evidence type="ECO:0000313" key="3">
    <source>
        <dbReference type="Proteomes" id="UP000530564"/>
    </source>
</evidence>
<dbReference type="RefSeq" id="WP_183774016.1">
    <property type="nucleotide sequence ID" value="NZ_JACIDK010000004.1"/>
</dbReference>
<organism evidence="2 3">
    <name type="scientific">Phenylobacterium haematophilum</name>
    <dbReference type="NCBI Taxonomy" id="98513"/>
    <lineage>
        <taxon>Bacteria</taxon>
        <taxon>Pseudomonadati</taxon>
        <taxon>Pseudomonadota</taxon>
        <taxon>Alphaproteobacteria</taxon>
        <taxon>Caulobacterales</taxon>
        <taxon>Caulobacteraceae</taxon>
        <taxon>Phenylobacterium</taxon>
    </lineage>
</organism>
<accession>A0A839ZZY8</accession>
<feature type="signal peptide" evidence="1">
    <location>
        <begin position="1"/>
        <end position="22"/>
    </location>
</feature>
<evidence type="ECO:0000313" key="2">
    <source>
        <dbReference type="EMBL" id="MBB3892185.1"/>
    </source>
</evidence>
<dbReference type="SUPFAM" id="SSF55486">
    <property type="entry name" value="Metalloproteases ('zincins'), catalytic domain"/>
    <property type="match status" value="1"/>
</dbReference>
<keyword evidence="3" id="KW-1185">Reference proteome</keyword>
<protein>
    <submittedName>
        <fullName evidence="2">Putative metalloprotease with PDZ domain</fullName>
    </submittedName>
</protein>
<dbReference type="GO" id="GO:0008237">
    <property type="term" value="F:metallopeptidase activity"/>
    <property type="evidence" value="ECO:0007669"/>
    <property type="project" value="UniProtKB-KW"/>
</dbReference>
<dbReference type="EMBL" id="JACIDK010000004">
    <property type="protein sequence ID" value="MBB3892185.1"/>
    <property type="molecule type" value="Genomic_DNA"/>
</dbReference>
<keyword evidence="2" id="KW-0645">Protease</keyword>
<keyword evidence="2" id="KW-0482">Metalloprotease</keyword>
<name>A0A839ZZY8_9CAUL</name>
<dbReference type="Proteomes" id="UP000530564">
    <property type="component" value="Unassembled WGS sequence"/>
</dbReference>
<dbReference type="InterPro" id="IPR027268">
    <property type="entry name" value="Peptidase_M4/M1_CTD_sf"/>
</dbReference>
<keyword evidence="1" id="KW-0732">Signal</keyword>
<reference evidence="2 3" key="1">
    <citation type="submission" date="2020-08" db="EMBL/GenBank/DDBJ databases">
        <title>Genomic Encyclopedia of Type Strains, Phase IV (KMG-IV): sequencing the most valuable type-strain genomes for metagenomic binning, comparative biology and taxonomic classification.</title>
        <authorList>
            <person name="Goeker M."/>
        </authorList>
    </citation>
    <scope>NUCLEOTIDE SEQUENCE [LARGE SCALE GENOMIC DNA]</scope>
    <source>
        <strain evidence="2 3">DSM 21793</strain>
    </source>
</reference>
<gene>
    <name evidence="2" type="ORF">GGQ61_002918</name>
</gene>
<keyword evidence="2" id="KW-0378">Hydrolase</keyword>
<evidence type="ECO:0000256" key="1">
    <source>
        <dbReference type="SAM" id="SignalP"/>
    </source>
</evidence>
<dbReference type="Gene3D" id="1.10.390.10">
    <property type="entry name" value="Neutral Protease Domain 2"/>
    <property type="match status" value="1"/>
</dbReference>
<dbReference type="AlphaFoldDB" id="A0A839ZZY8"/>
<comment type="caution">
    <text evidence="2">The sequence shown here is derived from an EMBL/GenBank/DDBJ whole genome shotgun (WGS) entry which is preliminary data.</text>
</comment>
<dbReference type="InterPro" id="IPR036034">
    <property type="entry name" value="PDZ_sf"/>
</dbReference>